<comment type="similarity">
    <text evidence="1">Belongs to the TFP11/STIP family.</text>
</comment>
<dbReference type="STRING" id="97972.A0A2V1DM52"/>
<dbReference type="Pfam" id="PF07842">
    <property type="entry name" value="GCFC"/>
    <property type="match status" value="1"/>
</dbReference>
<feature type="compositionally biased region" description="Basic and acidic residues" evidence="3">
    <location>
        <begin position="83"/>
        <end position="96"/>
    </location>
</feature>
<dbReference type="InterPro" id="IPR045211">
    <property type="entry name" value="TFP11/STIP/Ntr1"/>
</dbReference>
<organism evidence="5 6">
    <name type="scientific">Periconia macrospinosa</name>
    <dbReference type="NCBI Taxonomy" id="97972"/>
    <lineage>
        <taxon>Eukaryota</taxon>
        <taxon>Fungi</taxon>
        <taxon>Dikarya</taxon>
        <taxon>Ascomycota</taxon>
        <taxon>Pezizomycotina</taxon>
        <taxon>Dothideomycetes</taxon>
        <taxon>Pleosporomycetidae</taxon>
        <taxon>Pleosporales</taxon>
        <taxon>Massarineae</taxon>
        <taxon>Periconiaceae</taxon>
        <taxon>Periconia</taxon>
    </lineage>
</organism>
<dbReference type="EMBL" id="KZ805401">
    <property type="protein sequence ID" value="PVH99005.1"/>
    <property type="molecule type" value="Genomic_DNA"/>
</dbReference>
<sequence length="676" mass="75858">MDAAADDQEQPKRKRTFRQQAPRKKNKMGDEAKGTGGAQYSAFAYKMMNKMGHKGGGLGKDGEGIAAPIEVKLRPTKAGVGAVEEKTLGQKQEEKRRAKLNGETPAESSSEEDRPKQRKKKVSTTSGASTPAPRPRRSVYAFQEAGIKVPQSILDFTTKESKATSTLSLRGGEQSFQTSAQSQAHRELNAFMDAVEVVQSDAKSIEQEMETLATELQSLGREKAQLQDKISRLAALRNIEDWSTLVQNVKSIKLSQKEAVAVLHPQFAREIAAWDPSQDPLDTVAHSLTELASVLNPRSQIEGRSRSTTPYESMMLIWWDGLHSALLKNFQPDRSSASAFLLAIEVWLPVLKGVRFIYERVIKEMRRMTTDVIQTWNPRKAKALPQWILQYLPYFDPLPELKPKLKILLHVWPIERGLLPGIELFQKAFPKELGSLLLHFLVPRLASYLSDNLEMDPSDQNMEPIAAIVNWTDVLSSRVVVEILHSAFFPKFLACLHSWLTYESRNLEEISKWLTYWGEDVFREDIAKEATFKTEFDKAYTLVNKALDLENEGKSLDTLELPENESARAASPETPDFSKSTNTEPPRPALQDLSELSFKDIVESWCAEEDLLLIALRKADESTGFPLFRITASASGKGGVIVYFKGDVMYAQNKKDKSVWDPVGMDDTLIARAEGR</sequence>
<evidence type="ECO:0000256" key="1">
    <source>
        <dbReference type="ARBA" id="ARBA00010900"/>
    </source>
</evidence>
<accession>A0A2V1DM52</accession>
<reference evidence="5 6" key="1">
    <citation type="journal article" date="2018" name="Sci. Rep.">
        <title>Comparative genomics provides insights into the lifestyle and reveals functional heterogeneity of dark septate endophytic fungi.</title>
        <authorList>
            <person name="Knapp D.G."/>
            <person name="Nemeth J.B."/>
            <person name="Barry K."/>
            <person name="Hainaut M."/>
            <person name="Henrissat B."/>
            <person name="Johnson J."/>
            <person name="Kuo A."/>
            <person name="Lim J.H.P."/>
            <person name="Lipzen A."/>
            <person name="Nolan M."/>
            <person name="Ohm R.A."/>
            <person name="Tamas L."/>
            <person name="Grigoriev I.V."/>
            <person name="Spatafora J.W."/>
            <person name="Nagy L.G."/>
            <person name="Kovacs G.M."/>
        </authorList>
    </citation>
    <scope>NUCLEOTIDE SEQUENCE [LARGE SCALE GENOMIC DNA]</scope>
    <source>
        <strain evidence="5 6">DSE2036</strain>
    </source>
</reference>
<dbReference type="GO" id="GO:0003676">
    <property type="term" value="F:nucleic acid binding"/>
    <property type="evidence" value="ECO:0007669"/>
    <property type="project" value="InterPro"/>
</dbReference>
<evidence type="ECO:0000259" key="4">
    <source>
        <dbReference type="PROSITE" id="PS50174"/>
    </source>
</evidence>
<dbReference type="Pfam" id="PF01585">
    <property type="entry name" value="G-patch"/>
    <property type="match status" value="1"/>
</dbReference>
<feature type="region of interest" description="Disordered" evidence="3">
    <location>
        <begin position="558"/>
        <end position="589"/>
    </location>
</feature>
<dbReference type="AlphaFoldDB" id="A0A2V1DM52"/>
<feature type="coiled-coil region" evidence="2">
    <location>
        <begin position="195"/>
        <end position="236"/>
    </location>
</feature>
<evidence type="ECO:0000256" key="3">
    <source>
        <dbReference type="SAM" id="MobiDB-lite"/>
    </source>
</evidence>
<keyword evidence="6" id="KW-1185">Reference proteome</keyword>
<protein>
    <recommendedName>
        <fullName evidence="4">G-patch domain-containing protein</fullName>
    </recommendedName>
</protein>
<dbReference type="GO" id="GO:0071008">
    <property type="term" value="C:U2-type post-mRNA release spliceosomal complex"/>
    <property type="evidence" value="ECO:0007669"/>
    <property type="project" value="TreeGrafter"/>
</dbReference>
<feature type="region of interest" description="Disordered" evidence="3">
    <location>
        <begin position="1"/>
        <end position="36"/>
    </location>
</feature>
<dbReference type="PANTHER" id="PTHR23329">
    <property type="entry name" value="TUFTELIN-INTERACTING PROTEIN 11-RELATED"/>
    <property type="match status" value="1"/>
</dbReference>
<feature type="domain" description="G-patch" evidence="4">
    <location>
        <begin position="40"/>
        <end position="85"/>
    </location>
</feature>
<dbReference type="InterPro" id="IPR000467">
    <property type="entry name" value="G_patch_dom"/>
</dbReference>
<evidence type="ECO:0000313" key="5">
    <source>
        <dbReference type="EMBL" id="PVH99005.1"/>
    </source>
</evidence>
<evidence type="ECO:0000313" key="6">
    <source>
        <dbReference type="Proteomes" id="UP000244855"/>
    </source>
</evidence>
<dbReference type="SMART" id="SM00443">
    <property type="entry name" value="G_patch"/>
    <property type="match status" value="1"/>
</dbReference>
<proteinExistence type="inferred from homology"/>
<dbReference type="GO" id="GO:0000390">
    <property type="term" value="P:spliceosomal complex disassembly"/>
    <property type="evidence" value="ECO:0007669"/>
    <property type="project" value="InterPro"/>
</dbReference>
<evidence type="ECO:0000256" key="2">
    <source>
        <dbReference type="SAM" id="Coils"/>
    </source>
</evidence>
<feature type="compositionally biased region" description="Basic residues" evidence="3">
    <location>
        <begin position="12"/>
        <end position="26"/>
    </location>
</feature>
<dbReference type="OrthoDB" id="4822at2759"/>
<feature type="region of interest" description="Disordered" evidence="3">
    <location>
        <begin position="72"/>
        <end position="138"/>
    </location>
</feature>
<gene>
    <name evidence="5" type="ORF">DM02DRAFT_23017</name>
</gene>
<dbReference type="InterPro" id="IPR022783">
    <property type="entry name" value="GCFC_dom"/>
</dbReference>
<name>A0A2V1DM52_9PLEO</name>
<dbReference type="Proteomes" id="UP000244855">
    <property type="component" value="Unassembled WGS sequence"/>
</dbReference>
<dbReference type="PROSITE" id="PS50174">
    <property type="entry name" value="G_PATCH"/>
    <property type="match status" value="1"/>
</dbReference>
<dbReference type="PANTHER" id="PTHR23329:SF1">
    <property type="entry name" value="TUFTELIN-INTERACTING PROTEIN 11"/>
    <property type="match status" value="1"/>
</dbReference>
<keyword evidence="2" id="KW-0175">Coiled coil</keyword>